<dbReference type="STRING" id="1333998.M2A_2865"/>
<dbReference type="PANTHER" id="PTHR35006:SF1">
    <property type="entry name" value="BLL2941 PROTEIN"/>
    <property type="match status" value="1"/>
</dbReference>
<name>A0A081BE98_9HYPH</name>
<reference evidence="2 3" key="1">
    <citation type="submission" date="2014-07" db="EMBL/GenBank/DDBJ databases">
        <title>Tepidicaulis marinum gen. nov., sp. nov., a novel marine bacterium denitrifying nitrate to nitrous oxide strictly under microaerobic conditions.</title>
        <authorList>
            <person name="Takeuchi M."/>
            <person name="Yamagishi T."/>
            <person name="Kamagata Y."/>
            <person name="Oshima K."/>
            <person name="Hattori M."/>
            <person name="Katayama T."/>
            <person name="Hanada S."/>
            <person name="Tamaki H."/>
            <person name="Marumo K."/>
            <person name="Maeda H."/>
            <person name="Nedachi M."/>
            <person name="Iwasaki W."/>
            <person name="Suwa Y."/>
            <person name="Sakata S."/>
        </authorList>
    </citation>
    <scope>NUCLEOTIDE SEQUENCE [LARGE SCALE GENOMIC DNA]</scope>
    <source>
        <strain evidence="2 3">MA2</strain>
    </source>
</reference>
<evidence type="ECO:0000313" key="3">
    <source>
        <dbReference type="Proteomes" id="UP000028702"/>
    </source>
</evidence>
<dbReference type="AlphaFoldDB" id="A0A081BE98"/>
<gene>
    <name evidence="2" type="ORF">M2A_2865</name>
</gene>
<comment type="caution">
    <text evidence="2">The sequence shown here is derived from an EMBL/GenBank/DDBJ whole genome shotgun (WGS) entry which is preliminary data.</text>
</comment>
<dbReference type="PROSITE" id="PS51819">
    <property type="entry name" value="VOC"/>
    <property type="match status" value="1"/>
</dbReference>
<dbReference type="Proteomes" id="UP000028702">
    <property type="component" value="Unassembled WGS sequence"/>
</dbReference>
<accession>A0A081BE98</accession>
<evidence type="ECO:0000313" key="2">
    <source>
        <dbReference type="EMBL" id="GAK46366.1"/>
    </source>
</evidence>
<dbReference type="CDD" id="cd07262">
    <property type="entry name" value="VOC_like"/>
    <property type="match status" value="1"/>
</dbReference>
<dbReference type="SUPFAM" id="SSF54593">
    <property type="entry name" value="Glyoxalase/Bleomycin resistance protein/Dihydroxybiphenyl dioxygenase"/>
    <property type="match status" value="1"/>
</dbReference>
<dbReference type="EMBL" id="BBIO01000018">
    <property type="protein sequence ID" value="GAK46366.1"/>
    <property type="molecule type" value="Genomic_DNA"/>
</dbReference>
<protein>
    <submittedName>
        <fullName evidence="2">Glyoxalase/bleomycin resistance protein/dioxygenase</fullName>
    </submittedName>
</protein>
<dbReference type="eggNOG" id="COG0346">
    <property type="taxonomic scope" value="Bacteria"/>
</dbReference>
<organism evidence="2 3">
    <name type="scientific">Tepidicaulis marinus</name>
    <dbReference type="NCBI Taxonomy" id="1333998"/>
    <lineage>
        <taxon>Bacteria</taxon>
        <taxon>Pseudomonadati</taxon>
        <taxon>Pseudomonadota</taxon>
        <taxon>Alphaproteobacteria</taxon>
        <taxon>Hyphomicrobiales</taxon>
        <taxon>Parvibaculaceae</taxon>
        <taxon>Tepidicaulis</taxon>
    </lineage>
</organism>
<sequence>MLGYLMIGTNDLDKAVAFYEQLVPLVGAKQAATDPGRFVMWGNGNGAMLAVTKPHDGSPATVGNGVMPAIAAPSREVVDQFHAKALELGATNEGDPGPRTDNFYGGYFRDLDGNKLVVFHLG</sequence>
<dbReference type="Pfam" id="PF00903">
    <property type="entry name" value="Glyoxalase"/>
    <property type="match status" value="1"/>
</dbReference>
<keyword evidence="3" id="KW-1185">Reference proteome</keyword>
<evidence type="ECO:0000259" key="1">
    <source>
        <dbReference type="PROSITE" id="PS51819"/>
    </source>
</evidence>
<keyword evidence="2" id="KW-0223">Dioxygenase</keyword>
<dbReference type="Gene3D" id="3.10.180.10">
    <property type="entry name" value="2,3-Dihydroxybiphenyl 1,2-Dioxygenase, domain 1"/>
    <property type="match status" value="1"/>
</dbReference>
<dbReference type="InterPro" id="IPR004360">
    <property type="entry name" value="Glyas_Fos-R_dOase_dom"/>
</dbReference>
<dbReference type="GO" id="GO:0051213">
    <property type="term" value="F:dioxygenase activity"/>
    <property type="evidence" value="ECO:0007669"/>
    <property type="project" value="UniProtKB-KW"/>
</dbReference>
<feature type="domain" description="VOC" evidence="1">
    <location>
        <begin position="1"/>
        <end position="121"/>
    </location>
</feature>
<dbReference type="PANTHER" id="PTHR35006">
    <property type="entry name" value="GLYOXALASE FAMILY PROTEIN (AFU_ORTHOLOGUE AFUA_5G14830)"/>
    <property type="match status" value="1"/>
</dbReference>
<dbReference type="InterPro" id="IPR037523">
    <property type="entry name" value="VOC_core"/>
</dbReference>
<keyword evidence="2" id="KW-0560">Oxidoreductase</keyword>
<dbReference type="RefSeq" id="WP_045448887.1">
    <property type="nucleotide sequence ID" value="NZ_BBIO01000018.1"/>
</dbReference>
<proteinExistence type="predicted"/>
<dbReference type="InterPro" id="IPR029068">
    <property type="entry name" value="Glyas_Bleomycin-R_OHBP_Dase"/>
</dbReference>